<evidence type="ECO:0000256" key="11">
    <source>
        <dbReference type="PIRSR" id="PIRSR004682-4"/>
    </source>
</evidence>
<feature type="binding site" evidence="9">
    <location>
        <begin position="19"/>
        <end position="22"/>
    </location>
    <ligand>
        <name>substrate</name>
    </ligand>
</feature>
<dbReference type="InterPro" id="IPR006543">
    <property type="entry name" value="Histidinol-phos"/>
</dbReference>
<dbReference type="NCBIfam" id="TIGR01656">
    <property type="entry name" value="Histidinol-ppas"/>
    <property type="match status" value="1"/>
</dbReference>
<feature type="site" description="Stabilizes the phosphoryl group" evidence="10">
    <location>
        <position position="53"/>
    </location>
</feature>
<dbReference type="GO" id="GO:0005975">
    <property type="term" value="P:carbohydrate metabolic process"/>
    <property type="evidence" value="ECO:0007669"/>
    <property type="project" value="InterPro"/>
</dbReference>
<evidence type="ECO:0000256" key="8">
    <source>
        <dbReference type="PIRSR" id="PIRSR004682-1"/>
    </source>
</evidence>
<dbReference type="AlphaFoldDB" id="A0A3D8INJ2"/>
<feature type="binding site" evidence="11">
    <location>
        <position position="13"/>
    </location>
    <ligand>
        <name>Mg(2+)</name>
        <dbReference type="ChEBI" id="CHEBI:18420"/>
    </ligand>
</feature>
<comment type="cofactor">
    <cofactor evidence="11">
        <name>Zn(2+)</name>
        <dbReference type="ChEBI" id="CHEBI:29105"/>
    </cofactor>
</comment>
<evidence type="ECO:0000256" key="4">
    <source>
        <dbReference type="ARBA" id="ARBA00022801"/>
    </source>
</evidence>
<protein>
    <recommendedName>
        <fullName evidence="6 7">D,D-heptose 1,7-bisphosphate phosphatase</fullName>
        <ecNumber evidence="7">3.1.3.-</ecNumber>
    </recommendedName>
</protein>
<feature type="active site" description="Nucleophile" evidence="8">
    <location>
        <position position="11"/>
    </location>
</feature>
<evidence type="ECO:0000256" key="2">
    <source>
        <dbReference type="ARBA" id="ARBA00022490"/>
    </source>
</evidence>
<comment type="caution">
    <text evidence="12">The sequence shown here is derived from an EMBL/GenBank/DDBJ whole genome shotgun (WGS) entry which is preliminary data.</text>
</comment>
<dbReference type="GO" id="GO:0005737">
    <property type="term" value="C:cytoplasm"/>
    <property type="evidence" value="ECO:0007669"/>
    <property type="project" value="UniProtKB-SubCell"/>
</dbReference>
<keyword evidence="11" id="KW-0460">Magnesium</keyword>
<feature type="binding site" evidence="11">
    <location>
        <position position="128"/>
    </location>
    <ligand>
        <name>Mg(2+)</name>
        <dbReference type="ChEBI" id="CHEBI:18420"/>
    </ligand>
</feature>
<feature type="binding site" evidence="11">
    <location>
        <position position="129"/>
    </location>
    <ligand>
        <name>Mg(2+)</name>
        <dbReference type="ChEBI" id="CHEBI:18420"/>
    </ligand>
</feature>
<dbReference type="InterPro" id="IPR004446">
    <property type="entry name" value="Heptose_bisP_phosphatase"/>
</dbReference>
<evidence type="ECO:0000256" key="10">
    <source>
        <dbReference type="PIRSR" id="PIRSR004682-3"/>
    </source>
</evidence>
<dbReference type="InterPro" id="IPR023214">
    <property type="entry name" value="HAD_sf"/>
</dbReference>
<accession>A0A3D8INJ2</accession>
<keyword evidence="3 11" id="KW-0479">Metal-binding</keyword>
<evidence type="ECO:0000256" key="3">
    <source>
        <dbReference type="ARBA" id="ARBA00022723"/>
    </source>
</evidence>
<dbReference type="RefSeq" id="WP_115542627.1">
    <property type="nucleotide sequence ID" value="NZ_NXLQ01000004.1"/>
</dbReference>
<dbReference type="PIRSF" id="PIRSF004682">
    <property type="entry name" value="GmhB"/>
    <property type="match status" value="1"/>
</dbReference>
<comment type="cofactor">
    <cofactor evidence="11">
        <name>Mg(2+)</name>
        <dbReference type="ChEBI" id="CHEBI:18420"/>
    </cofactor>
</comment>
<evidence type="ECO:0000313" key="12">
    <source>
        <dbReference type="EMBL" id="RDU66505.1"/>
    </source>
</evidence>
<dbReference type="InterPro" id="IPR036412">
    <property type="entry name" value="HAD-like_sf"/>
</dbReference>
<dbReference type="Gene3D" id="3.40.50.1000">
    <property type="entry name" value="HAD superfamily/HAD-like"/>
    <property type="match status" value="1"/>
</dbReference>
<feature type="site" description="Stabilizes the phosphoryl group" evidence="10">
    <location>
        <position position="103"/>
    </location>
</feature>
<keyword evidence="2 7" id="KW-0963">Cytoplasm</keyword>
<comment type="subcellular location">
    <subcellularLocation>
        <location evidence="1 7">Cytoplasm</location>
    </subcellularLocation>
</comment>
<comment type="similarity">
    <text evidence="7">Belongs to the gmhB family.</text>
</comment>
<keyword evidence="5 7" id="KW-0119">Carbohydrate metabolism</keyword>
<dbReference type="EC" id="3.1.3.-" evidence="7"/>
<evidence type="ECO:0000256" key="7">
    <source>
        <dbReference type="PIRNR" id="PIRNR004682"/>
    </source>
</evidence>
<dbReference type="PANTHER" id="PTHR42891:SF1">
    <property type="entry name" value="D-GLYCERO-BETA-D-MANNO-HEPTOSE-1,7-BISPHOSPHATE 7-PHOSPHATASE"/>
    <property type="match status" value="1"/>
</dbReference>
<keyword evidence="4 7" id="KW-0378">Hydrolase</keyword>
<feature type="site" description="Contributes to substrate recognition" evidence="10">
    <location>
        <position position="102"/>
    </location>
</feature>
<feature type="binding site" evidence="11">
    <location>
        <position position="93"/>
    </location>
    <ligand>
        <name>Zn(2+)</name>
        <dbReference type="ChEBI" id="CHEBI:29105"/>
    </ligand>
</feature>
<dbReference type="Proteomes" id="UP000256379">
    <property type="component" value="Unassembled WGS sequence"/>
</dbReference>
<keyword evidence="13" id="KW-1185">Reference proteome</keyword>
<gene>
    <name evidence="12" type="ORF">CQA53_03415</name>
</gene>
<dbReference type="GO" id="GO:0016791">
    <property type="term" value="F:phosphatase activity"/>
    <property type="evidence" value="ECO:0007669"/>
    <property type="project" value="InterPro"/>
</dbReference>
<keyword evidence="11" id="KW-0862">Zinc</keyword>
<reference evidence="12 13" key="1">
    <citation type="submission" date="2018-04" db="EMBL/GenBank/DDBJ databases">
        <title>Novel Campyloabacter and Helicobacter Species and Strains.</title>
        <authorList>
            <person name="Mannion A.J."/>
            <person name="Shen Z."/>
            <person name="Fox J.G."/>
        </authorList>
    </citation>
    <scope>NUCLEOTIDE SEQUENCE [LARGE SCALE GENOMIC DNA]</scope>
    <source>
        <strain evidence="12 13">MIT 17-337</strain>
    </source>
</reference>
<feature type="binding site" evidence="9">
    <location>
        <begin position="53"/>
        <end position="56"/>
    </location>
    <ligand>
        <name>substrate</name>
    </ligand>
</feature>
<dbReference type="InterPro" id="IPR006549">
    <property type="entry name" value="HAD-SF_hydro_IIIA"/>
</dbReference>
<feature type="binding site" evidence="9">
    <location>
        <begin position="11"/>
        <end position="13"/>
    </location>
    <ligand>
        <name>substrate</name>
    </ligand>
</feature>
<dbReference type="EMBL" id="NXLQ01000004">
    <property type="protein sequence ID" value="RDU66505.1"/>
    <property type="molecule type" value="Genomic_DNA"/>
</dbReference>
<dbReference type="NCBIfam" id="TIGR01662">
    <property type="entry name" value="HAD-SF-IIIA"/>
    <property type="match status" value="1"/>
</dbReference>
<dbReference type="CDD" id="cd07503">
    <property type="entry name" value="HAD_HisB-N"/>
    <property type="match status" value="1"/>
</dbReference>
<dbReference type="OrthoDB" id="9814110at2"/>
<feature type="binding site" evidence="9">
    <location>
        <begin position="102"/>
        <end position="103"/>
    </location>
    <ligand>
        <name>substrate</name>
    </ligand>
</feature>
<evidence type="ECO:0000256" key="5">
    <source>
        <dbReference type="ARBA" id="ARBA00023277"/>
    </source>
</evidence>
<evidence type="ECO:0000256" key="9">
    <source>
        <dbReference type="PIRSR" id="PIRSR004682-2"/>
    </source>
</evidence>
<dbReference type="GO" id="GO:0046872">
    <property type="term" value="F:metal ion binding"/>
    <property type="evidence" value="ECO:0007669"/>
    <property type="project" value="UniProtKB-KW"/>
</dbReference>
<feature type="binding site" evidence="11">
    <location>
        <position position="11"/>
    </location>
    <ligand>
        <name>Mg(2+)</name>
        <dbReference type="ChEBI" id="CHEBI:18420"/>
    </ligand>
</feature>
<name>A0A3D8INJ2_9HELI</name>
<proteinExistence type="inferred from homology"/>
<feature type="active site" description="Proton donor" evidence="8">
    <location>
        <position position="13"/>
    </location>
</feature>
<dbReference type="SUPFAM" id="SSF56784">
    <property type="entry name" value="HAD-like"/>
    <property type="match status" value="1"/>
</dbReference>
<organism evidence="12 13">
    <name type="scientific">Helicobacter didelphidarum</name>
    <dbReference type="NCBI Taxonomy" id="2040648"/>
    <lineage>
        <taxon>Bacteria</taxon>
        <taxon>Pseudomonadati</taxon>
        <taxon>Campylobacterota</taxon>
        <taxon>Epsilonproteobacteria</taxon>
        <taxon>Campylobacterales</taxon>
        <taxon>Helicobacteraceae</taxon>
        <taxon>Helicobacter</taxon>
    </lineage>
</organism>
<feature type="binding site" evidence="9">
    <location>
        <position position="129"/>
    </location>
    <ligand>
        <name>substrate</name>
    </ligand>
</feature>
<evidence type="ECO:0000256" key="6">
    <source>
        <dbReference type="ARBA" id="ARBA00031828"/>
    </source>
</evidence>
<sequence length="190" mass="22536">MHKINKAVFFDRDGVINQDSHYVYKIEDFIFYEDFFTCASYFKSKNYKLIVITNQSGIERGYYTLFDFLHISKYMQNEIFKKLGYFLDRIYFCPLLHDTLRRKPAIGMITQAQEHFQLDLNQSYLIGDKMSDIEAGINAGIPNLFLIERNEETKQNQPKNKNTSKIFTKCNQNKQLKISYHTISSLDYIQ</sequence>
<dbReference type="PANTHER" id="PTHR42891">
    <property type="entry name" value="D-GLYCERO-BETA-D-MANNO-HEPTOSE-1,7-BISPHOSPHATE 7-PHOSPHATASE"/>
    <property type="match status" value="1"/>
</dbReference>
<evidence type="ECO:0000256" key="1">
    <source>
        <dbReference type="ARBA" id="ARBA00004496"/>
    </source>
</evidence>
<evidence type="ECO:0000313" key="13">
    <source>
        <dbReference type="Proteomes" id="UP000256379"/>
    </source>
</evidence>
<dbReference type="Pfam" id="PF13242">
    <property type="entry name" value="Hydrolase_like"/>
    <property type="match status" value="1"/>
</dbReference>